<feature type="domain" description="HTH lacI-type" evidence="4">
    <location>
        <begin position="2"/>
        <end position="58"/>
    </location>
</feature>
<keyword evidence="3" id="KW-0804">Transcription</keyword>
<dbReference type="RefSeq" id="WP_248835658.1">
    <property type="nucleotide sequence ID" value="NZ_JAJEQE010000037.1"/>
</dbReference>
<dbReference type="Gene3D" id="1.10.260.40">
    <property type="entry name" value="lambda repressor-like DNA-binding domains"/>
    <property type="match status" value="1"/>
</dbReference>
<dbReference type="Gene3D" id="3.40.50.2300">
    <property type="match status" value="2"/>
</dbReference>
<sequence>MATIRDLAKHTGFSVTTISRVLNNDPTLNVTDNTRVSILEAADELHYTLPKTRRSHKNRLVHIAIVEMMSLKEQLADPYYLYLKNYVVRNCMEHDCNVSYLFEQSGKYQTLEKTPLDGILAIGIFSDQQIAQLLDISPNIVFVDSSPDERRFDSVVLNFRLGVEQALDYLLYKGHRKIGFLGPAYKLDQKKRPALEARRQYFIDYMKNAGLYDEHLIIDTGLSAKDGSAQIRKWLEQKDHIPTALLAYNEESAITAVSNLREVGLRIPEDVSVISFNDTPLSILTEPPLTSVTAHLEVMGEMAVKMLLDRLDDPQHLPYKIVLPPTLAVRDSVVDIPGEI</sequence>
<dbReference type="Pfam" id="PF00356">
    <property type="entry name" value="LacI"/>
    <property type="match status" value="1"/>
</dbReference>
<dbReference type="Proteomes" id="UP001299235">
    <property type="component" value="Unassembled WGS sequence"/>
</dbReference>
<proteinExistence type="predicted"/>
<dbReference type="CDD" id="cd01392">
    <property type="entry name" value="HTH_LacI"/>
    <property type="match status" value="1"/>
</dbReference>
<keyword evidence="6" id="KW-1185">Reference proteome</keyword>
<dbReference type="InterPro" id="IPR000843">
    <property type="entry name" value="HTH_LacI"/>
</dbReference>
<name>A0ABS8EWR6_9FIRM</name>
<dbReference type="SUPFAM" id="SSF47413">
    <property type="entry name" value="lambda repressor-like DNA-binding domains"/>
    <property type="match status" value="1"/>
</dbReference>
<evidence type="ECO:0000256" key="2">
    <source>
        <dbReference type="ARBA" id="ARBA00023125"/>
    </source>
</evidence>
<evidence type="ECO:0000256" key="3">
    <source>
        <dbReference type="ARBA" id="ARBA00023163"/>
    </source>
</evidence>
<dbReference type="InterPro" id="IPR028082">
    <property type="entry name" value="Peripla_BP_I"/>
</dbReference>
<dbReference type="CDD" id="cd01544">
    <property type="entry name" value="PBP1_GalR"/>
    <property type="match status" value="1"/>
</dbReference>
<dbReference type="GO" id="GO:0003677">
    <property type="term" value="F:DNA binding"/>
    <property type="evidence" value="ECO:0007669"/>
    <property type="project" value="UniProtKB-KW"/>
</dbReference>
<dbReference type="PROSITE" id="PS50932">
    <property type="entry name" value="HTH_LACI_2"/>
    <property type="match status" value="1"/>
</dbReference>
<accession>A0ABS8EWR6</accession>
<reference evidence="5 6" key="1">
    <citation type="submission" date="2021-10" db="EMBL/GenBank/DDBJ databases">
        <title>Anaerobic single-cell dispensing facilitates the cultivation of human gut bacteria.</title>
        <authorList>
            <person name="Afrizal A."/>
        </authorList>
    </citation>
    <scope>NUCLEOTIDE SEQUENCE [LARGE SCALE GENOMIC DNA]</scope>
    <source>
        <strain evidence="5 6">CLA-AA-H246</strain>
    </source>
</reference>
<comment type="caution">
    <text evidence="5">The sequence shown here is derived from an EMBL/GenBank/DDBJ whole genome shotgun (WGS) entry which is preliminary data.</text>
</comment>
<dbReference type="SUPFAM" id="SSF53822">
    <property type="entry name" value="Periplasmic binding protein-like I"/>
    <property type="match status" value="1"/>
</dbReference>
<evidence type="ECO:0000256" key="1">
    <source>
        <dbReference type="ARBA" id="ARBA00023015"/>
    </source>
</evidence>
<dbReference type="PANTHER" id="PTHR30146:SF149">
    <property type="entry name" value="HTH-TYPE TRANSCRIPTIONAL REGULATOR EBGR"/>
    <property type="match status" value="1"/>
</dbReference>
<dbReference type="InterPro" id="IPR046335">
    <property type="entry name" value="LacI/GalR-like_sensor"/>
</dbReference>
<keyword evidence="1" id="KW-0805">Transcription regulation</keyword>
<dbReference type="InterPro" id="IPR010982">
    <property type="entry name" value="Lambda_DNA-bd_dom_sf"/>
</dbReference>
<evidence type="ECO:0000259" key="4">
    <source>
        <dbReference type="PROSITE" id="PS50932"/>
    </source>
</evidence>
<dbReference type="SMART" id="SM00354">
    <property type="entry name" value="HTH_LACI"/>
    <property type="match status" value="1"/>
</dbReference>
<keyword evidence="2 5" id="KW-0238">DNA-binding</keyword>
<dbReference type="EMBL" id="JAJEQE010000037">
    <property type="protein sequence ID" value="MCC2149656.1"/>
    <property type="molecule type" value="Genomic_DNA"/>
</dbReference>
<protein>
    <submittedName>
        <fullName evidence="5">LacI family DNA-binding transcriptional regulator</fullName>
    </submittedName>
</protein>
<dbReference type="Pfam" id="PF13377">
    <property type="entry name" value="Peripla_BP_3"/>
    <property type="match status" value="1"/>
</dbReference>
<evidence type="ECO:0000313" key="5">
    <source>
        <dbReference type="EMBL" id="MCC2149656.1"/>
    </source>
</evidence>
<evidence type="ECO:0000313" key="6">
    <source>
        <dbReference type="Proteomes" id="UP001299235"/>
    </source>
</evidence>
<dbReference type="PANTHER" id="PTHR30146">
    <property type="entry name" value="LACI-RELATED TRANSCRIPTIONAL REPRESSOR"/>
    <property type="match status" value="1"/>
</dbReference>
<organism evidence="5 6">
    <name type="scientific">Hominisplanchenecus faecis</name>
    <dbReference type="NCBI Taxonomy" id="2885351"/>
    <lineage>
        <taxon>Bacteria</taxon>
        <taxon>Bacillati</taxon>
        <taxon>Bacillota</taxon>
        <taxon>Clostridia</taxon>
        <taxon>Lachnospirales</taxon>
        <taxon>Lachnospiraceae</taxon>
        <taxon>Hominisplanchenecus</taxon>
    </lineage>
</organism>
<gene>
    <name evidence="5" type="ORF">LKD42_10380</name>
</gene>